<accession>A0A5C4U484</accession>
<dbReference type="EMBL" id="VDHJ01000006">
    <property type="protein sequence ID" value="TNL97780.1"/>
    <property type="molecule type" value="Genomic_DNA"/>
</dbReference>
<dbReference type="Pfam" id="PF10722">
    <property type="entry name" value="YbjN"/>
    <property type="match status" value="1"/>
</dbReference>
<protein>
    <submittedName>
        <fullName evidence="1">YbjN domain-containing protein</fullName>
    </submittedName>
</protein>
<dbReference type="RefSeq" id="WP_139465495.1">
    <property type="nucleotide sequence ID" value="NZ_VDHJ01000006.1"/>
</dbReference>
<keyword evidence="2" id="KW-1185">Reference proteome</keyword>
<reference evidence="1 2" key="1">
    <citation type="submission" date="2019-06" db="EMBL/GenBank/DDBJ databases">
        <authorList>
            <person name="Li J."/>
        </authorList>
    </citation>
    <scope>NUCLEOTIDE SEQUENCE [LARGE SCALE GENOMIC DNA]</scope>
    <source>
        <strain evidence="1 2">LMG 28165</strain>
    </source>
</reference>
<evidence type="ECO:0000313" key="2">
    <source>
        <dbReference type="Proteomes" id="UP000312032"/>
    </source>
</evidence>
<dbReference type="AlphaFoldDB" id="A0A5C4U484"/>
<dbReference type="Proteomes" id="UP000312032">
    <property type="component" value="Unassembled WGS sequence"/>
</dbReference>
<comment type="caution">
    <text evidence="1">The sequence shown here is derived from an EMBL/GenBank/DDBJ whole genome shotgun (WGS) entry which is preliminary data.</text>
</comment>
<name>A0A5C4U484_9CORY</name>
<dbReference type="OrthoDB" id="3255720at2"/>
<dbReference type="InterPro" id="IPR019660">
    <property type="entry name" value="Put_sensory_transdc_reg_YbjN"/>
</dbReference>
<organism evidence="1 2">
    <name type="scientific">Corynebacterium tapiri</name>
    <dbReference type="NCBI Taxonomy" id="1448266"/>
    <lineage>
        <taxon>Bacteria</taxon>
        <taxon>Bacillati</taxon>
        <taxon>Actinomycetota</taxon>
        <taxon>Actinomycetes</taxon>
        <taxon>Mycobacteriales</taxon>
        <taxon>Corynebacteriaceae</taxon>
        <taxon>Corynebacterium</taxon>
    </lineage>
</organism>
<evidence type="ECO:0000313" key="1">
    <source>
        <dbReference type="EMBL" id="TNL97780.1"/>
    </source>
</evidence>
<gene>
    <name evidence="1" type="ORF">FHE74_05445</name>
</gene>
<proteinExistence type="predicted"/>
<sequence>MTSPQGEHSPPPDTDVEPVTLDRVCDILLNDGIEYSTEEVEDTSGNPRTVVRTGYQNAAIAFALEEERLVCDSLWRGQVPLDSAAPLMAAVNQWNETQFTPTLRFFEQQGSHLVVSAYRQIRSAEGLSRNQLGAFSLSSLEATAAAFSFIEEQFPALVSWRYTP</sequence>